<keyword evidence="4" id="KW-0812">Transmembrane</keyword>
<dbReference type="Gene3D" id="1.10.760.10">
    <property type="entry name" value="Cytochrome c-like domain"/>
    <property type="match status" value="1"/>
</dbReference>
<name>A0A381NRK8_9ZZZZ</name>
<keyword evidence="2" id="KW-0479">Metal-binding</keyword>
<dbReference type="InterPro" id="IPR036280">
    <property type="entry name" value="Multihaem_cyt_sf"/>
</dbReference>
<keyword evidence="1" id="KW-0349">Heme</keyword>
<keyword evidence="3" id="KW-0408">Iron</keyword>
<accession>A0A381NRK8</accession>
<evidence type="ECO:0000256" key="4">
    <source>
        <dbReference type="SAM" id="Phobius"/>
    </source>
</evidence>
<sequence length="413" mass="46654">MTIFACILFLFSFNIYAQEPDIAKGKSLFNANCASCHKLNKKLIGPALRGASERYEKEWLYSWVRNSASMIKSGDSDAIAIYEEYNKVAMNFFPQLSNEDIDNILAYSDYIPPKPAAVSAGSSNSEITSSNSTNDIILILLSFVLIVLIILLVLINKTLKNLLIQNSLLIDEKNNKKGIPIGKAFIQNQFLVIVSVVILLLSSTYFAFQYMLQIGVDQGYMPIQPIHYSHKIHAGDNQIECQYCHSSAKKSKHSGIPSLNVCMNCHENIAEYNGEEDLEKGYTRDFYTNEIKKLYKAVGWDENSQSYTGDTEPVKWVTIHNLPDFVYFSHAQHVTVAGVDCQKCHGPVEEMEVLYQHSPLTMGWCLNCHKETNVKVKDNEYYTKIHEELSKKYGVEELTAAQMGGLECGKCHY</sequence>
<dbReference type="GO" id="GO:0009055">
    <property type="term" value="F:electron transfer activity"/>
    <property type="evidence" value="ECO:0007669"/>
    <property type="project" value="InterPro"/>
</dbReference>
<keyword evidence="4" id="KW-0472">Membrane</keyword>
<dbReference type="GO" id="GO:0046872">
    <property type="term" value="F:metal ion binding"/>
    <property type="evidence" value="ECO:0007669"/>
    <property type="project" value="UniProtKB-KW"/>
</dbReference>
<evidence type="ECO:0000256" key="2">
    <source>
        <dbReference type="ARBA" id="ARBA00022723"/>
    </source>
</evidence>
<evidence type="ECO:0000259" key="5">
    <source>
        <dbReference type="PROSITE" id="PS51007"/>
    </source>
</evidence>
<feature type="transmembrane region" description="Helical" evidence="4">
    <location>
        <begin position="136"/>
        <end position="155"/>
    </location>
</feature>
<organism evidence="6">
    <name type="scientific">marine metagenome</name>
    <dbReference type="NCBI Taxonomy" id="408172"/>
    <lineage>
        <taxon>unclassified sequences</taxon>
        <taxon>metagenomes</taxon>
        <taxon>ecological metagenomes</taxon>
    </lineage>
</organism>
<evidence type="ECO:0000256" key="1">
    <source>
        <dbReference type="ARBA" id="ARBA00022617"/>
    </source>
</evidence>
<dbReference type="SUPFAM" id="SSF46626">
    <property type="entry name" value="Cytochrome c"/>
    <property type="match status" value="1"/>
</dbReference>
<dbReference type="InterPro" id="IPR036909">
    <property type="entry name" value="Cyt_c-like_dom_sf"/>
</dbReference>
<protein>
    <recommendedName>
        <fullName evidence="5">Cytochrome c domain-containing protein</fullName>
    </recommendedName>
</protein>
<dbReference type="Gene3D" id="3.90.10.10">
    <property type="entry name" value="Cytochrome C3"/>
    <property type="match status" value="2"/>
</dbReference>
<dbReference type="SUPFAM" id="SSF48695">
    <property type="entry name" value="Multiheme cytochromes"/>
    <property type="match status" value="1"/>
</dbReference>
<evidence type="ECO:0000256" key="3">
    <source>
        <dbReference type="ARBA" id="ARBA00023004"/>
    </source>
</evidence>
<dbReference type="PANTHER" id="PTHR39425">
    <property type="entry name" value="LIPOPROTEIN CYTOCHROME C"/>
    <property type="match status" value="1"/>
</dbReference>
<dbReference type="InterPro" id="IPR009056">
    <property type="entry name" value="Cyt_c-like_dom"/>
</dbReference>
<gene>
    <name evidence="6" type="ORF">METZ01_LOCUS10090</name>
</gene>
<dbReference type="EMBL" id="UINC01000551">
    <property type="protein sequence ID" value="SUZ57236.1"/>
    <property type="molecule type" value="Genomic_DNA"/>
</dbReference>
<feature type="domain" description="Cytochrome c" evidence="5">
    <location>
        <begin position="20"/>
        <end position="112"/>
    </location>
</feature>
<dbReference type="AlphaFoldDB" id="A0A381NRK8"/>
<dbReference type="CDD" id="cd08168">
    <property type="entry name" value="Cytochrom_C3"/>
    <property type="match status" value="1"/>
</dbReference>
<reference evidence="6" key="1">
    <citation type="submission" date="2018-05" db="EMBL/GenBank/DDBJ databases">
        <authorList>
            <person name="Lanie J.A."/>
            <person name="Ng W.-L."/>
            <person name="Kazmierczak K.M."/>
            <person name="Andrzejewski T.M."/>
            <person name="Davidsen T.M."/>
            <person name="Wayne K.J."/>
            <person name="Tettelin H."/>
            <person name="Glass J.I."/>
            <person name="Rusch D."/>
            <person name="Podicherti R."/>
            <person name="Tsui H.-C.T."/>
            <person name="Winkler M.E."/>
        </authorList>
    </citation>
    <scope>NUCLEOTIDE SEQUENCE</scope>
</reference>
<dbReference type="PROSITE" id="PS51007">
    <property type="entry name" value="CYTC"/>
    <property type="match status" value="1"/>
</dbReference>
<dbReference type="PANTHER" id="PTHR39425:SF1">
    <property type="entry name" value="CYTOCHROME C7-LIKE DOMAIN-CONTAINING PROTEIN"/>
    <property type="match status" value="1"/>
</dbReference>
<proteinExistence type="predicted"/>
<feature type="transmembrane region" description="Helical" evidence="4">
    <location>
        <begin position="190"/>
        <end position="212"/>
    </location>
</feature>
<evidence type="ECO:0000313" key="6">
    <source>
        <dbReference type="EMBL" id="SUZ57236.1"/>
    </source>
</evidence>
<keyword evidence="4" id="KW-1133">Transmembrane helix</keyword>
<dbReference type="Pfam" id="PF00034">
    <property type="entry name" value="Cytochrom_C"/>
    <property type="match status" value="1"/>
</dbReference>
<dbReference type="GO" id="GO:0020037">
    <property type="term" value="F:heme binding"/>
    <property type="evidence" value="ECO:0007669"/>
    <property type="project" value="InterPro"/>
</dbReference>